<dbReference type="Gene3D" id="3.40.50.720">
    <property type="entry name" value="NAD(P)-binding Rossmann-like Domain"/>
    <property type="match status" value="1"/>
</dbReference>
<keyword evidence="3" id="KW-1185">Reference proteome</keyword>
<comment type="caution">
    <text evidence="2">The sequence shown here is derived from an EMBL/GenBank/DDBJ whole genome shotgun (WGS) entry which is preliminary data.</text>
</comment>
<keyword evidence="1" id="KW-1133">Transmembrane helix</keyword>
<dbReference type="PATRIC" id="fig|1408103.3.peg.4428"/>
<reference evidence="2 3" key="1">
    <citation type="submission" date="2015-04" db="EMBL/GenBank/DDBJ databases">
        <title>Taxonomic description and genome sequence of Bacillus campisalis sp. nov., a novel member of the genus Bacillus isolated from solar saltern.</title>
        <authorList>
            <person name="Mathan Kumar R."/>
            <person name="Kaur G."/>
            <person name="Kumar A."/>
            <person name="Singh N.K."/>
            <person name="Kaur N."/>
            <person name="Kumar N."/>
            <person name="Mayilraj S."/>
        </authorList>
    </citation>
    <scope>NUCLEOTIDE SEQUENCE [LARGE SCALE GENOMIC DNA]</scope>
    <source>
        <strain evidence="2 3">SA2-6</strain>
    </source>
</reference>
<dbReference type="InterPro" id="IPR022368">
    <property type="entry name" value="Thiazole_bacteriocin_mat_put"/>
</dbReference>
<organism evidence="2 3">
    <name type="scientific">Mesobacillus campisalis</name>
    <dbReference type="NCBI Taxonomy" id="1408103"/>
    <lineage>
        <taxon>Bacteria</taxon>
        <taxon>Bacillati</taxon>
        <taxon>Bacillota</taxon>
        <taxon>Bacilli</taxon>
        <taxon>Bacillales</taxon>
        <taxon>Bacillaceae</taxon>
        <taxon>Mesobacillus</taxon>
    </lineage>
</organism>
<feature type="transmembrane region" description="Helical" evidence="1">
    <location>
        <begin position="132"/>
        <end position="153"/>
    </location>
</feature>
<dbReference type="NCBIfam" id="TIGR03693">
    <property type="entry name" value="ocin_ThiF_like"/>
    <property type="match status" value="1"/>
</dbReference>
<sequence>MSNLKPSMLLKVKRDTFFLPDSNSGVYFRNNISSFHMKGQGIDQWVSKLMPMFDGKHTLEYLTKGLPGPYKNRVYEIAGVLHANGFVRDISSDSPHQLSQHIVEQYESQIEFLESFGDSPAYRFQRYRQTKVLAIGSGSMFVSLVSALLQSGLPRFNMLLTPAMATDTKRIQELVKHARKTDPEASVEELTLKGHSWQEIIQGFDCILYVAPQGNLEELRSLHRACRAERKLFLPAFFHKQRGLAGPIVHPDSDGCWESAWRSLHETVFPDNDSYNNPATAGAMLSNIIVFELFKHLGRAEDAEMVPLFYLLNPETLEGKWQMFLPHPLVAQRPQVHLVKNAEEELKKNLGHNEQGGLILYLSQLASSECGVFRVLAEEELEQLPLSQCRVQVADPLSEGPAKLLPSKVCAELTHEKARKAAGLTGIEMYVDQLLDLLYPSYKGAVGIGAGENIQEAVCRGLQKCLEAELGRQLRNHENAASRLQLAEVEDDCCRFYLQALSTMNGTPDIALGKEVAGFPVFFVRSKERWHPGTGLHPAQALQNALKAAFLNEAAAVRVQLDEHRAPISRVIPALTSEDEILQTAIERLAEVGKRLSLLEFDMGHVLKKEIVKIYGVLLGEEGDL</sequence>
<evidence type="ECO:0000256" key="1">
    <source>
        <dbReference type="SAM" id="Phobius"/>
    </source>
</evidence>
<evidence type="ECO:0000313" key="2">
    <source>
        <dbReference type="EMBL" id="KKK36296.1"/>
    </source>
</evidence>
<dbReference type="EMBL" id="LAYY01000034">
    <property type="protein sequence ID" value="KKK36296.1"/>
    <property type="molecule type" value="Genomic_DNA"/>
</dbReference>
<dbReference type="OrthoDB" id="2369163at2"/>
<dbReference type="Proteomes" id="UP000034166">
    <property type="component" value="Unassembled WGS sequence"/>
</dbReference>
<keyword evidence="1" id="KW-0812">Transmembrane</keyword>
<keyword evidence="1" id="KW-0472">Membrane</keyword>
<dbReference type="RefSeq" id="WP_046525540.1">
    <property type="nucleotide sequence ID" value="NZ_LAYY01000034.1"/>
</dbReference>
<gene>
    <name evidence="2" type="ORF">WQ57_19990</name>
</gene>
<proteinExistence type="predicted"/>
<dbReference type="AlphaFoldDB" id="A0A0M2SRJ7"/>
<evidence type="ECO:0000313" key="3">
    <source>
        <dbReference type="Proteomes" id="UP000034166"/>
    </source>
</evidence>
<accession>A0A0M2SRJ7</accession>
<name>A0A0M2SRJ7_9BACI</name>
<protein>
    <submittedName>
        <fullName evidence="2">Bacteriocin maturation protein</fullName>
    </submittedName>
</protein>